<dbReference type="GO" id="GO:0140664">
    <property type="term" value="F:ATP-dependent DNA damage sensor activity"/>
    <property type="evidence" value="ECO:0007669"/>
    <property type="project" value="InterPro"/>
</dbReference>
<dbReference type="Pfam" id="PF13589">
    <property type="entry name" value="HATPase_c_3"/>
    <property type="match status" value="1"/>
</dbReference>
<dbReference type="FunFam" id="3.30.565.10:FF:000003">
    <property type="entry name" value="DNA mismatch repair endonuclease MutL"/>
    <property type="match status" value="1"/>
</dbReference>
<evidence type="ECO:0000313" key="9">
    <source>
        <dbReference type="EMBL" id="KFB75309.1"/>
    </source>
</evidence>
<dbReference type="GO" id="GO:0032300">
    <property type="term" value="C:mismatch repair complex"/>
    <property type="evidence" value="ECO:0007669"/>
    <property type="project" value="InterPro"/>
</dbReference>
<comment type="similarity">
    <text evidence="1 5">Belongs to the DNA mismatch repair MutL/HexB family.</text>
</comment>
<dbReference type="InterPro" id="IPR042120">
    <property type="entry name" value="MutL_C_dimsub"/>
</dbReference>
<dbReference type="GO" id="GO:0005524">
    <property type="term" value="F:ATP binding"/>
    <property type="evidence" value="ECO:0007669"/>
    <property type="project" value="InterPro"/>
</dbReference>
<evidence type="ECO:0000259" key="8">
    <source>
        <dbReference type="SMART" id="SM01340"/>
    </source>
</evidence>
<comment type="caution">
    <text evidence="9">The sequence shown here is derived from an EMBL/GenBank/DDBJ whole genome shotgun (WGS) entry which is preliminary data.</text>
</comment>
<dbReference type="InterPro" id="IPR037198">
    <property type="entry name" value="MutL_C_sf"/>
</dbReference>
<dbReference type="Gene3D" id="3.30.565.10">
    <property type="entry name" value="Histidine kinase-like ATPase, C-terminal domain"/>
    <property type="match status" value="1"/>
</dbReference>
<dbReference type="SUPFAM" id="SSF54211">
    <property type="entry name" value="Ribosomal protein S5 domain 2-like"/>
    <property type="match status" value="1"/>
</dbReference>
<protein>
    <recommendedName>
        <fullName evidence="2 5">DNA mismatch repair protein MutL</fullName>
    </recommendedName>
</protein>
<dbReference type="InterPro" id="IPR014762">
    <property type="entry name" value="DNA_mismatch_repair_CS"/>
</dbReference>
<proteinExistence type="inferred from homology"/>
<dbReference type="Pfam" id="PF08676">
    <property type="entry name" value="MutL_C"/>
    <property type="match status" value="1"/>
</dbReference>
<dbReference type="AlphaFoldDB" id="A0A080MDK7"/>
<dbReference type="Gene3D" id="3.30.1370.100">
    <property type="entry name" value="MutL, C-terminal domain, regulatory subdomain"/>
    <property type="match status" value="1"/>
</dbReference>
<dbReference type="CDD" id="cd16926">
    <property type="entry name" value="HATPase_MutL-MLH-PMS-like"/>
    <property type="match status" value="1"/>
</dbReference>
<evidence type="ECO:0000256" key="3">
    <source>
        <dbReference type="ARBA" id="ARBA00022763"/>
    </source>
</evidence>
<evidence type="ECO:0000256" key="4">
    <source>
        <dbReference type="ARBA" id="ARBA00023204"/>
    </source>
</evidence>
<dbReference type="Gene3D" id="3.30.1540.20">
    <property type="entry name" value="MutL, C-terminal domain, dimerisation subdomain"/>
    <property type="match status" value="1"/>
</dbReference>
<evidence type="ECO:0000256" key="6">
    <source>
        <dbReference type="SAM" id="MobiDB-lite"/>
    </source>
</evidence>
<dbReference type="PROSITE" id="PS00058">
    <property type="entry name" value="DNA_MISMATCH_REPAIR_1"/>
    <property type="match status" value="1"/>
</dbReference>
<name>A0A080MDK7_9PROT</name>
<dbReference type="Pfam" id="PF01119">
    <property type="entry name" value="DNA_mis_repair"/>
    <property type="match status" value="1"/>
</dbReference>
<evidence type="ECO:0000259" key="7">
    <source>
        <dbReference type="SMART" id="SM00853"/>
    </source>
</evidence>
<dbReference type="GO" id="GO:0006298">
    <property type="term" value="P:mismatch repair"/>
    <property type="evidence" value="ECO:0007669"/>
    <property type="project" value="UniProtKB-UniRule"/>
</dbReference>
<dbReference type="SMART" id="SM00853">
    <property type="entry name" value="MutL_C"/>
    <property type="match status" value="1"/>
</dbReference>
<dbReference type="SUPFAM" id="SSF55874">
    <property type="entry name" value="ATPase domain of HSP90 chaperone/DNA topoisomerase II/histidine kinase"/>
    <property type="match status" value="1"/>
</dbReference>
<dbReference type="InterPro" id="IPR020568">
    <property type="entry name" value="Ribosomal_Su5_D2-typ_SF"/>
</dbReference>
<keyword evidence="4 5" id="KW-0234">DNA repair</keyword>
<feature type="region of interest" description="Disordered" evidence="6">
    <location>
        <begin position="362"/>
        <end position="391"/>
    </location>
</feature>
<dbReference type="SUPFAM" id="SSF118116">
    <property type="entry name" value="DNA mismatch repair protein MutL"/>
    <property type="match status" value="1"/>
</dbReference>
<evidence type="ECO:0000256" key="2">
    <source>
        <dbReference type="ARBA" id="ARBA00021975"/>
    </source>
</evidence>
<dbReference type="InterPro" id="IPR014790">
    <property type="entry name" value="MutL_C"/>
</dbReference>
<dbReference type="PANTHER" id="PTHR10073:SF12">
    <property type="entry name" value="DNA MISMATCH REPAIR PROTEIN MLH1"/>
    <property type="match status" value="1"/>
</dbReference>
<dbReference type="InterPro" id="IPR013507">
    <property type="entry name" value="DNA_mismatch_S5_2-like"/>
</dbReference>
<dbReference type="InterPro" id="IPR002099">
    <property type="entry name" value="MutL/Mlh/PMS"/>
</dbReference>
<dbReference type="InterPro" id="IPR038973">
    <property type="entry name" value="MutL/Mlh/Pms-like"/>
</dbReference>
<dbReference type="NCBIfam" id="TIGR00585">
    <property type="entry name" value="mutl"/>
    <property type="match status" value="1"/>
</dbReference>
<reference evidence="9" key="1">
    <citation type="submission" date="2014-02" db="EMBL/GenBank/DDBJ databases">
        <title>Expanding our view of genomic diversity in Candidatus Accumulibacter clades.</title>
        <authorList>
            <person name="Skennerton C.T."/>
            <person name="Barr J.J."/>
            <person name="Slater F.R."/>
            <person name="Bond P.L."/>
            <person name="Tyson G.W."/>
        </authorList>
    </citation>
    <scope>NUCLEOTIDE SEQUENCE [LARGE SCALE GENOMIC DNA]</scope>
</reference>
<dbReference type="NCBIfam" id="NF000949">
    <property type="entry name" value="PRK00095.1-2"/>
    <property type="match status" value="1"/>
</dbReference>
<organism evidence="9 10">
    <name type="scientific">Candidatus Accumulibacter cognatus</name>
    <dbReference type="NCBI Taxonomy" id="2954383"/>
    <lineage>
        <taxon>Bacteria</taxon>
        <taxon>Pseudomonadati</taxon>
        <taxon>Pseudomonadota</taxon>
        <taxon>Betaproteobacteria</taxon>
        <taxon>Candidatus Accumulibacter</taxon>
    </lineage>
</organism>
<dbReference type="CDD" id="cd03482">
    <property type="entry name" value="MutL_Trans_MutL"/>
    <property type="match status" value="1"/>
</dbReference>
<evidence type="ECO:0000256" key="1">
    <source>
        <dbReference type="ARBA" id="ARBA00006082"/>
    </source>
</evidence>
<dbReference type="InterPro" id="IPR036890">
    <property type="entry name" value="HATPase_C_sf"/>
</dbReference>
<dbReference type="Proteomes" id="UP000021315">
    <property type="component" value="Unassembled WGS sequence"/>
</dbReference>
<feature type="compositionally biased region" description="Basic and acidic residues" evidence="6">
    <location>
        <begin position="378"/>
        <end position="387"/>
    </location>
</feature>
<keyword evidence="3 5" id="KW-0227">DNA damage</keyword>
<dbReference type="EMBL" id="JDST02000096">
    <property type="protein sequence ID" value="KFB75309.1"/>
    <property type="molecule type" value="Genomic_DNA"/>
</dbReference>
<accession>A0A080MDK7</accession>
<dbReference type="HAMAP" id="MF_00149">
    <property type="entry name" value="DNA_mis_repair"/>
    <property type="match status" value="1"/>
</dbReference>
<gene>
    <name evidence="5 9" type="primary">mutL</name>
    <name evidence="9" type="ORF">AW06_003681</name>
</gene>
<dbReference type="Gene3D" id="3.30.230.10">
    <property type="match status" value="1"/>
</dbReference>
<sequence length="635" mass="69301">MISIKLVKYSIVKKEAGSKERFYRKPGRYNEPMPETTHIHLLPDLLISQIAAGEVIDRPASVLKELLENALDAGSSTIQIQLEEGGVKLIRVIDDGDGIARDELELALVRHATSKISSLDDLERVGTLGFRGEALASVAAVARVTIASRQQAGQHAWRLSAEAGATPEPAALPFGTVLEMRDLYYNTPARRKFLKSDSTEFAHCAEAVRRIALAHPEVGFTLTHNGRVSLHMPRSDVRTRAGAILGEEFLAESRCLDAAAGPLRVFGYCALPAYSRARGDAQYVYVNGRFVRDKLLNHALREAYQDLLHGSRYPAFCLFLEVDPATVDVNVHPQKTEVRFRDARAVHQFVFHAVQRLLSGPLATPPAPGAQTPAAHEASSHEPDHPARATQAGRPIFVNRVAYQGSLGIREPASSHTYLAFAQAAQTPASLPPATATIETEAAPLGYALAQLHGVYILAENHQGLVVVDMHAAHERILYEKLKHALDEQGLATQALLIPAVFNAEAIDIATAEEHAEALRQLGFDLAPVGPRQLAVRAVPVLLQAADPAALARSLLSELREHGVTQLLTAARNEFLASMACQGAVHARRLLSLAEMNALLRQMEETERSGLCNHGRPTWTQLSMTDLDRHFLRGR</sequence>
<feature type="domain" description="MutL C-terminal dimerisation" evidence="7">
    <location>
        <begin position="448"/>
        <end position="591"/>
    </location>
</feature>
<evidence type="ECO:0000313" key="10">
    <source>
        <dbReference type="Proteomes" id="UP000021315"/>
    </source>
</evidence>
<dbReference type="STRING" id="1453999.AW06_003681"/>
<dbReference type="PANTHER" id="PTHR10073">
    <property type="entry name" value="DNA MISMATCH REPAIR PROTEIN MLH, PMS, MUTL"/>
    <property type="match status" value="1"/>
</dbReference>
<feature type="domain" description="DNA mismatch repair protein S5" evidence="8">
    <location>
        <begin position="241"/>
        <end position="359"/>
    </location>
</feature>
<keyword evidence="10" id="KW-1185">Reference proteome</keyword>
<dbReference type="InterPro" id="IPR020667">
    <property type="entry name" value="DNA_mismatch_repair_MutL"/>
</dbReference>
<comment type="function">
    <text evidence="5">This protein is involved in the repair of mismatches in DNA. It is required for dam-dependent methyl-directed DNA mismatch repair. May act as a 'molecular matchmaker', a protein that promotes the formation of a stable complex between two or more DNA-binding proteins in an ATP-dependent manner without itself being part of a final effector complex.</text>
</comment>
<dbReference type="GO" id="GO:0016887">
    <property type="term" value="F:ATP hydrolysis activity"/>
    <property type="evidence" value="ECO:0007669"/>
    <property type="project" value="InterPro"/>
</dbReference>
<dbReference type="InterPro" id="IPR014721">
    <property type="entry name" value="Ribsml_uS5_D2-typ_fold_subgr"/>
</dbReference>
<dbReference type="SMART" id="SM01340">
    <property type="entry name" value="DNA_mis_repair"/>
    <property type="match status" value="1"/>
</dbReference>
<dbReference type="InterPro" id="IPR042121">
    <property type="entry name" value="MutL_C_regsub"/>
</dbReference>
<dbReference type="GO" id="GO:0030983">
    <property type="term" value="F:mismatched DNA binding"/>
    <property type="evidence" value="ECO:0007669"/>
    <property type="project" value="InterPro"/>
</dbReference>
<evidence type="ECO:0000256" key="5">
    <source>
        <dbReference type="HAMAP-Rule" id="MF_00149"/>
    </source>
</evidence>